<dbReference type="Pfam" id="PF01618">
    <property type="entry name" value="MotA_ExbB"/>
    <property type="match status" value="1"/>
</dbReference>
<feature type="domain" description="MotA/TolQ/ExbB proton channel" evidence="10">
    <location>
        <begin position="318"/>
        <end position="423"/>
    </location>
</feature>
<keyword evidence="5 8" id="KW-0472">Membrane</keyword>
<feature type="transmembrane region" description="Helical" evidence="8">
    <location>
        <begin position="261"/>
        <end position="282"/>
    </location>
</feature>
<evidence type="ECO:0000313" key="12">
    <source>
        <dbReference type="Proteomes" id="UP000326936"/>
    </source>
</evidence>
<evidence type="ECO:0000256" key="1">
    <source>
        <dbReference type="ARBA" id="ARBA00004651"/>
    </source>
</evidence>
<dbReference type="KEGG" id="vaq:FIV01_07930"/>
<evidence type="ECO:0000256" key="2">
    <source>
        <dbReference type="ARBA" id="ARBA00022475"/>
    </source>
</evidence>
<dbReference type="GO" id="GO:0005886">
    <property type="term" value="C:plasma membrane"/>
    <property type="evidence" value="ECO:0007669"/>
    <property type="project" value="UniProtKB-SubCell"/>
</dbReference>
<keyword evidence="7" id="KW-0175">Coiled coil</keyword>
<proteinExistence type="inferred from homology"/>
<dbReference type="InterPro" id="IPR002898">
    <property type="entry name" value="MotA_ExbB_proton_chnl"/>
</dbReference>
<comment type="subcellular location">
    <subcellularLocation>
        <location evidence="1">Cell membrane</location>
        <topology evidence="1">Multi-pass membrane protein</topology>
    </subcellularLocation>
    <subcellularLocation>
        <location evidence="6">Membrane</location>
        <topology evidence="6">Multi-pass membrane protein</topology>
    </subcellularLocation>
</comment>
<dbReference type="OrthoDB" id="4045at2"/>
<dbReference type="GO" id="GO:0017038">
    <property type="term" value="P:protein import"/>
    <property type="evidence" value="ECO:0007669"/>
    <property type="project" value="TreeGrafter"/>
</dbReference>
<dbReference type="Proteomes" id="UP000326936">
    <property type="component" value="Chromosome"/>
</dbReference>
<dbReference type="AlphaFoldDB" id="A0A5P9CJF2"/>
<evidence type="ECO:0000256" key="5">
    <source>
        <dbReference type="ARBA" id="ARBA00023136"/>
    </source>
</evidence>
<sequence length="449" mass="48869" precursor="true">MKSKLMICLLTLSVLPFSAYSNDDIVSKAKVESVSQGQHNQKREYTFQQTEKELKSLKASLLKQRNSIQKHNNELVAEFADNEKKLAKLEEKLRLETGSLGEVFGVVRQNAKQLESELNSSVTSADAQNYRDIVQKVAAATELPSMQQLTGLWKALEEQIQASSQLMSTQISFVNGAGEIQKETAIRVGSLGLVSEAGYLKWNAIKDEAQLYPKQPENTPILSKLSSGPMQDIVLDPTRGMLLEQLAHSPSLMDRVKAGGVVGQVILGLLLIGMIIAFFRGITLSKARQKIRTQLKSPQVPGDNPLGRVLAVYKKDKCLSVEALELRLLEVVVDEQSQLEKGLSMLKLLAALAPMLGLLGTVIGMIETFQVITQFGNGDPKVMAGGISMALVTTVLGLVAAMPLLLAHNILSSQAELIRNTLEKQGISLVAQQAEKDSVGDEASLERVA</sequence>
<keyword evidence="9" id="KW-0732">Signal</keyword>
<gene>
    <name evidence="11" type="primary">exbB2</name>
    <name evidence="11" type="ORF">FIV01_07930</name>
</gene>
<evidence type="ECO:0000256" key="8">
    <source>
        <dbReference type="SAM" id="Phobius"/>
    </source>
</evidence>
<dbReference type="InterPro" id="IPR050790">
    <property type="entry name" value="ExbB/TolQ_transport"/>
</dbReference>
<dbReference type="PANTHER" id="PTHR30625">
    <property type="entry name" value="PROTEIN TOLQ"/>
    <property type="match status" value="1"/>
</dbReference>
<evidence type="ECO:0000256" key="9">
    <source>
        <dbReference type="SAM" id="SignalP"/>
    </source>
</evidence>
<accession>A0A5P9CJF2</accession>
<feature type="chain" id="PRO_5024824209" evidence="9">
    <location>
        <begin position="22"/>
        <end position="449"/>
    </location>
</feature>
<keyword evidence="6" id="KW-0813">Transport</keyword>
<dbReference type="PIRSF" id="PIRSF037714">
    <property type="entry name" value="TolR"/>
    <property type="match status" value="1"/>
</dbReference>
<keyword evidence="3 8" id="KW-0812">Transmembrane</keyword>
<feature type="coiled-coil region" evidence="7">
    <location>
        <begin position="47"/>
        <end position="92"/>
    </location>
</feature>
<keyword evidence="4 8" id="KW-1133">Transmembrane helix</keyword>
<organism evidence="11 12">
    <name type="scientific">Vibrio aquimaris</name>
    <dbReference type="NCBI Taxonomy" id="2587862"/>
    <lineage>
        <taxon>Bacteria</taxon>
        <taxon>Pseudomonadati</taxon>
        <taxon>Pseudomonadota</taxon>
        <taxon>Gammaproteobacteria</taxon>
        <taxon>Vibrionales</taxon>
        <taxon>Vibrionaceae</taxon>
        <taxon>Vibrio</taxon>
    </lineage>
</organism>
<comment type="similarity">
    <text evidence="6">Belongs to the exbB/tolQ family.</text>
</comment>
<keyword evidence="6" id="KW-0653">Protein transport</keyword>
<feature type="signal peptide" evidence="9">
    <location>
        <begin position="1"/>
        <end position="21"/>
    </location>
</feature>
<evidence type="ECO:0000256" key="4">
    <source>
        <dbReference type="ARBA" id="ARBA00022989"/>
    </source>
</evidence>
<keyword evidence="12" id="KW-1185">Reference proteome</keyword>
<evidence type="ECO:0000256" key="6">
    <source>
        <dbReference type="RuleBase" id="RU004057"/>
    </source>
</evidence>
<evidence type="ECO:0000256" key="3">
    <source>
        <dbReference type="ARBA" id="ARBA00022692"/>
    </source>
</evidence>
<reference evidence="11 12" key="1">
    <citation type="submission" date="2019-10" db="EMBL/GenBank/DDBJ databases">
        <title>Complete genome sequence of Vibrio sp. strain THAF100, isolated from non-filtered water from the water column of tank 6 of a marine aquarium containing stony-coral fragments. Water maintained at 26 degree C.</title>
        <authorList>
            <person name="Ruckert C."/>
            <person name="Franco A."/>
            <person name="Kalinowski J."/>
            <person name="Glaeser S."/>
        </authorList>
    </citation>
    <scope>NUCLEOTIDE SEQUENCE [LARGE SCALE GENOMIC DNA]</scope>
    <source>
        <strain evidence="11 12">THAF100</strain>
    </source>
</reference>
<dbReference type="InterPro" id="IPR017270">
    <property type="entry name" value="MotA/TolQ/ExbB-rel"/>
</dbReference>
<name>A0A5P9CJF2_9VIBR</name>
<dbReference type="EMBL" id="CP045350">
    <property type="protein sequence ID" value="QFT26354.1"/>
    <property type="molecule type" value="Genomic_DNA"/>
</dbReference>
<feature type="transmembrane region" description="Helical" evidence="8">
    <location>
        <begin position="386"/>
        <end position="407"/>
    </location>
</feature>
<evidence type="ECO:0000256" key="7">
    <source>
        <dbReference type="SAM" id="Coils"/>
    </source>
</evidence>
<dbReference type="PANTHER" id="PTHR30625:SF11">
    <property type="entry name" value="MOTA_TOLQ_EXBB PROTON CHANNEL DOMAIN-CONTAINING PROTEIN"/>
    <property type="match status" value="1"/>
</dbReference>
<evidence type="ECO:0000313" key="11">
    <source>
        <dbReference type="EMBL" id="QFT26354.1"/>
    </source>
</evidence>
<protein>
    <submittedName>
        <fullName evidence="11">Biopolymer transport protein ExbB</fullName>
    </submittedName>
</protein>
<feature type="transmembrane region" description="Helical" evidence="8">
    <location>
        <begin position="348"/>
        <end position="366"/>
    </location>
</feature>
<keyword evidence="2" id="KW-1003">Cell membrane</keyword>
<dbReference type="RefSeq" id="WP_152430509.1">
    <property type="nucleotide sequence ID" value="NZ_CBCSDK010000004.1"/>
</dbReference>
<evidence type="ECO:0000259" key="10">
    <source>
        <dbReference type="Pfam" id="PF01618"/>
    </source>
</evidence>